<gene>
    <name evidence="3" type="ORF">ABC974_15765</name>
</gene>
<evidence type="ECO:0000256" key="2">
    <source>
        <dbReference type="SAM" id="Phobius"/>
    </source>
</evidence>
<name>A0ABU9Y5L5_9SPHN</name>
<protein>
    <recommendedName>
        <fullName evidence="5">CoxF protein</fullName>
    </recommendedName>
</protein>
<accession>A0ABU9Y5L5</accession>
<reference evidence="3 4" key="1">
    <citation type="submission" date="2024-05" db="EMBL/GenBank/DDBJ databases">
        <authorList>
            <person name="Liu Q."/>
            <person name="Xin Y.-H."/>
        </authorList>
    </citation>
    <scope>NUCLEOTIDE SEQUENCE [LARGE SCALE GENOMIC DNA]</scope>
    <source>
        <strain evidence="3 4">CGMCC 1.10181</strain>
    </source>
</reference>
<evidence type="ECO:0000313" key="3">
    <source>
        <dbReference type="EMBL" id="MEN2791092.1"/>
    </source>
</evidence>
<evidence type="ECO:0000256" key="1">
    <source>
        <dbReference type="SAM" id="MobiDB-lite"/>
    </source>
</evidence>
<sequence length="64" mass="7075">MNRPEDAPRSSVPPSIWQKPTEAENDAIRKRQRSRSIVMALLLGAFVVLMFGISIAKIKGGMAH</sequence>
<dbReference type="EMBL" id="JBDIME010000014">
    <property type="protein sequence ID" value="MEN2791092.1"/>
    <property type="molecule type" value="Genomic_DNA"/>
</dbReference>
<keyword evidence="2" id="KW-0472">Membrane</keyword>
<dbReference type="RefSeq" id="WP_343888959.1">
    <property type="nucleotide sequence ID" value="NZ_BAAAEH010000014.1"/>
</dbReference>
<evidence type="ECO:0008006" key="5">
    <source>
        <dbReference type="Google" id="ProtNLM"/>
    </source>
</evidence>
<feature type="transmembrane region" description="Helical" evidence="2">
    <location>
        <begin position="37"/>
        <end position="58"/>
    </location>
</feature>
<keyword evidence="4" id="KW-1185">Reference proteome</keyword>
<keyword evidence="2" id="KW-1133">Transmembrane helix</keyword>
<comment type="caution">
    <text evidence="3">The sequence shown here is derived from an EMBL/GenBank/DDBJ whole genome shotgun (WGS) entry which is preliminary data.</text>
</comment>
<keyword evidence="2" id="KW-0812">Transmembrane</keyword>
<proteinExistence type="predicted"/>
<dbReference type="Proteomes" id="UP001419910">
    <property type="component" value="Unassembled WGS sequence"/>
</dbReference>
<organism evidence="3 4">
    <name type="scientific">Sphingomonas oligophenolica</name>
    <dbReference type="NCBI Taxonomy" id="301154"/>
    <lineage>
        <taxon>Bacteria</taxon>
        <taxon>Pseudomonadati</taxon>
        <taxon>Pseudomonadota</taxon>
        <taxon>Alphaproteobacteria</taxon>
        <taxon>Sphingomonadales</taxon>
        <taxon>Sphingomonadaceae</taxon>
        <taxon>Sphingomonas</taxon>
    </lineage>
</organism>
<feature type="region of interest" description="Disordered" evidence="1">
    <location>
        <begin position="1"/>
        <end position="29"/>
    </location>
</feature>
<evidence type="ECO:0000313" key="4">
    <source>
        <dbReference type="Proteomes" id="UP001419910"/>
    </source>
</evidence>